<evidence type="ECO:0000256" key="3">
    <source>
        <dbReference type="ARBA" id="ARBA00022821"/>
    </source>
</evidence>
<feature type="compositionally biased region" description="Basic and acidic residues" evidence="6">
    <location>
        <begin position="162"/>
        <end position="172"/>
    </location>
</feature>
<comment type="subcellular location">
    <subcellularLocation>
        <location evidence="1">Cell membrane</location>
        <topology evidence="1">Single-pass membrane protein</topology>
    </subcellularLocation>
</comment>
<dbReference type="Gene3D" id="2.60.40.790">
    <property type="match status" value="1"/>
</dbReference>
<keyword evidence="10" id="KW-1185">Reference proteome</keyword>
<dbReference type="AlphaFoldDB" id="A0A9D5A9S8"/>
<reference evidence="9 10" key="1">
    <citation type="journal article" date="2022" name="Nat. Genet.">
        <title>Improved pea reference genome and pan-genome highlight genomic features and evolutionary characteristics.</title>
        <authorList>
            <person name="Yang T."/>
            <person name="Liu R."/>
            <person name="Luo Y."/>
            <person name="Hu S."/>
            <person name="Wang D."/>
            <person name="Wang C."/>
            <person name="Pandey M.K."/>
            <person name="Ge S."/>
            <person name="Xu Q."/>
            <person name="Li N."/>
            <person name="Li G."/>
            <person name="Huang Y."/>
            <person name="Saxena R.K."/>
            <person name="Ji Y."/>
            <person name="Li M."/>
            <person name="Yan X."/>
            <person name="He Y."/>
            <person name="Liu Y."/>
            <person name="Wang X."/>
            <person name="Xiang C."/>
            <person name="Varshney R.K."/>
            <person name="Ding H."/>
            <person name="Gao S."/>
            <person name="Zong X."/>
        </authorList>
    </citation>
    <scope>NUCLEOTIDE SEQUENCE [LARGE SCALE GENOMIC DNA]</scope>
    <source>
        <strain evidence="9 10">cv. Zhongwan 6</strain>
    </source>
</reference>
<gene>
    <name evidence="9" type="ORF">KIW84_065183</name>
</gene>
<organism evidence="9 10">
    <name type="scientific">Pisum sativum</name>
    <name type="common">Garden pea</name>
    <name type="synonym">Lathyrus oleraceus</name>
    <dbReference type="NCBI Taxonomy" id="3888"/>
    <lineage>
        <taxon>Eukaryota</taxon>
        <taxon>Viridiplantae</taxon>
        <taxon>Streptophyta</taxon>
        <taxon>Embryophyta</taxon>
        <taxon>Tracheophyta</taxon>
        <taxon>Spermatophyta</taxon>
        <taxon>Magnoliopsida</taxon>
        <taxon>eudicotyledons</taxon>
        <taxon>Gunneridae</taxon>
        <taxon>Pentapetalae</taxon>
        <taxon>rosids</taxon>
        <taxon>fabids</taxon>
        <taxon>Fabales</taxon>
        <taxon>Fabaceae</taxon>
        <taxon>Papilionoideae</taxon>
        <taxon>50 kb inversion clade</taxon>
        <taxon>NPAAA clade</taxon>
        <taxon>Hologalegina</taxon>
        <taxon>IRL clade</taxon>
        <taxon>Fabeae</taxon>
        <taxon>Lathyrus</taxon>
    </lineage>
</organism>
<dbReference type="CDD" id="cd06464">
    <property type="entry name" value="ACD_sHsps-like"/>
    <property type="match status" value="1"/>
</dbReference>
<keyword evidence="2" id="KW-1003">Cell membrane</keyword>
<dbReference type="EMBL" id="JAMSHJ010000006">
    <property type="protein sequence ID" value="KAI5400161.1"/>
    <property type="molecule type" value="Genomic_DNA"/>
</dbReference>
<keyword evidence="7" id="KW-0812">Transmembrane</keyword>
<keyword evidence="7" id="KW-0472">Membrane</keyword>
<feature type="transmembrane region" description="Helical" evidence="7">
    <location>
        <begin position="188"/>
        <end position="207"/>
    </location>
</feature>
<sequence>MEVELGLKITRTKDDSTSISDFQFAKDRAGPVFLSKETDSTLTLTAHLKGYKKENIDININKDGTKISVSGEKEVQEMQMMPFKKEVKTKGFRKKFKIPNGVILDKIKAKYNEDEGRLTIVMPKIAKGELCGVGIEEVKEEEGANSIVSEPEQIVAEEEKILDNKSEEENAPVKKRRSKKPWHPCPPLVFGGSTLLASIIFLVLHYMRVRKS</sequence>
<dbReference type="Proteomes" id="UP001058974">
    <property type="component" value="Chromosome 6"/>
</dbReference>
<evidence type="ECO:0000256" key="4">
    <source>
        <dbReference type="PROSITE-ProRule" id="PRU00285"/>
    </source>
</evidence>
<dbReference type="PROSITE" id="PS01031">
    <property type="entry name" value="SHSP"/>
    <property type="match status" value="1"/>
</dbReference>
<dbReference type="GO" id="GO:0006952">
    <property type="term" value="P:defense response"/>
    <property type="evidence" value="ECO:0007669"/>
    <property type="project" value="UniProtKB-KW"/>
</dbReference>
<dbReference type="PANTHER" id="PTHR43670:SF34">
    <property type="entry name" value="HSP20-LIKE CHAPERONES SUPERFAMILY PROTEIN"/>
    <property type="match status" value="1"/>
</dbReference>
<feature type="domain" description="SHSP" evidence="8">
    <location>
        <begin position="23"/>
        <end position="141"/>
    </location>
</feature>
<dbReference type="Gramene" id="Psat06G0518300-T1">
    <property type="protein sequence ID" value="KAI5400161.1"/>
    <property type="gene ID" value="KIW84_065183"/>
</dbReference>
<evidence type="ECO:0000256" key="2">
    <source>
        <dbReference type="ARBA" id="ARBA00022475"/>
    </source>
</evidence>
<evidence type="ECO:0000256" key="7">
    <source>
        <dbReference type="SAM" id="Phobius"/>
    </source>
</evidence>
<evidence type="ECO:0000256" key="6">
    <source>
        <dbReference type="SAM" id="MobiDB-lite"/>
    </source>
</evidence>
<dbReference type="InterPro" id="IPR002068">
    <property type="entry name" value="A-crystallin/Hsp20_dom"/>
</dbReference>
<evidence type="ECO:0000313" key="9">
    <source>
        <dbReference type="EMBL" id="KAI5400161.1"/>
    </source>
</evidence>
<dbReference type="Gramene" id="Psat6g192600.1">
    <property type="protein sequence ID" value="Psat6g192600.1.cds"/>
    <property type="gene ID" value="Psat6g192600"/>
</dbReference>
<protein>
    <recommendedName>
        <fullName evidence="8">SHSP domain-containing protein</fullName>
    </recommendedName>
</protein>
<evidence type="ECO:0000256" key="1">
    <source>
        <dbReference type="ARBA" id="ARBA00004162"/>
    </source>
</evidence>
<dbReference type="OrthoDB" id="1920188at2759"/>
<evidence type="ECO:0000313" key="10">
    <source>
        <dbReference type="Proteomes" id="UP001058974"/>
    </source>
</evidence>
<feature type="region of interest" description="Disordered" evidence="6">
    <location>
        <begin position="162"/>
        <end position="181"/>
    </location>
</feature>
<evidence type="ECO:0000259" key="8">
    <source>
        <dbReference type="PROSITE" id="PS01031"/>
    </source>
</evidence>
<dbReference type="InterPro" id="IPR008978">
    <property type="entry name" value="HSP20-like_chaperone"/>
</dbReference>
<comment type="caution">
    <text evidence="9">The sequence shown here is derived from an EMBL/GenBank/DDBJ whole genome shotgun (WGS) entry which is preliminary data.</text>
</comment>
<dbReference type="SUPFAM" id="SSF49764">
    <property type="entry name" value="HSP20-like chaperones"/>
    <property type="match status" value="1"/>
</dbReference>
<dbReference type="GO" id="GO:0005886">
    <property type="term" value="C:plasma membrane"/>
    <property type="evidence" value="ECO:0007669"/>
    <property type="project" value="UniProtKB-SubCell"/>
</dbReference>
<comment type="similarity">
    <text evidence="4 5">Belongs to the small heat shock protein (HSP20) family.</text>
</comment>
<name>A0A9D5A9S8_PEA</name>
<evidence type="ECO:0000256" key="5">
    <source>
        <dbReference type="RuleBase" id="RU003616"/>
    </source>
</evidence>
<dbReference type="GO" id="GO:0034605">
    <property type="term" value="P:cellular response to heat"/>
    <property type="evidence" value="ECO:0007669"/>
    <property type="project" value="TreeGrafter"/>
</dbReference>
<dbReference type="PANTHER" id="PTHR43670">
    <property type="entry name" value="HEAT SHOCK PROTEIN 26"/>
    <property type="match status" value="1"/>
</dbReference>
<dbReference type="Pfam" id="PF00011">
    <property type="entry name" value="HSP20"/>
    <property type="match status" value="1"/>
</dbReference>
<accession>A0A9D5A9S8</accession>
<proteinExistence type="inferred from homology"/>
<keyword evidence="3" id="KW-0611">Plant defense</keyword>
<keyword evidence="7" id="KW-1133">Transmembrane helix</keyword>
<dbReference type="Gramene" id="PSAT_LOCUS27995_t1">
    <property type="protein sequence ID" value="CAL5209389.1"/>
    <property type="gene ID" value="PSAT_LOCUS27995"/>
</dbReference>